<feature type="region of interest" description="Disordered" evidence="1">
    <location>
        <begin position="765"/>
        <end position="845"/>
    </location>
</feature>
<proteinExistence type="predicted"/>
<name>A0A1A8WXF5_PLAOA</name>
<dbReference type="EMBL" id="FLQV01000733">
    <property type="protein sequence ID" value="SBS97643.1"/>
    <property type="molecule type" value="Genomic_DNA"/>
</dbReference>
<dbReference type="Proteomes" id="UP000078546">
    <property type="component" value="Unassembled WGS sequence"/>
</dbReference>
<evidence type="ECO:0000256" key="1">
    <source>
        <dbReference type="SAM" id="MobiDB-lite"/>
    </source>
</evidence>
<sequence length="1203" mass="138083">MKLSNPKKNHRRNENIIKVIKKDKKYKFVQNGKDRRGEKEEKKKEKKDCSYSATPMRRSNRLLNKNINKSEQEKKKALTISGIKRPANDTKNGKLSSTNKKQNAYPCEKEKAPKNNKEKPRTENKKCTQKNDNDITPQNNSSKKTEIARKKKNILTKKDLSSKSENQKVNKKHIEKTNSVSRSCKKNENTTRKKNAIGKDDPGLNCKNVKRILNERSKTIKGLYHENGNDSLILLSKKEAIDNKSSFPISHRGKRKNICDRAHIEESVEKDKHTFVEGSEYIPLDEELNNKEQFKKDCNESSFKQEHFLQKKLNMRNVKYGNNYNGNKNSKKMMMMMKKIKNNQIKKSINEFIKNSTLNNSSFAPNNKYNIYSYGKGNVFYSLVRVNYNNEKTSSDNKVKLNVIEEMINIKKQKFIIGSSNRKCDLVLKGNIESEQCELICKCVQKNINHTNDINRQINKYNLFIINKSTSNTTILNDTFVDIDQIKDEDNIFLGINEINKKNYSKYIYKIKYNKMANIFNINNLCNYNKDSTSPTLANNSENGKSSKIMCNNFSLHNQNDEQESYISILIFLIMNNNYVLNEPVYYMNNLNSFTNLNTTPKKSADNTKCAKTQTSVNKMIKEDSPNTQFNESINKINKICQSRISPLCIKDSIKKEEKMRGTLKSKRDSKELPVTLLNACAELCKEKNKSTPKEMFMQGCSVSKSTPIGNTSSTPSKLGSCGFSKNAHVKMQGNNMHNIFYSNFVSCHCDAGYISCQAKGSGCDSRENDANGHKDESTDEHQVESTGEHDNNSKNEHKDESSKNEHNDESSTDVHKDESTDEHKDESTDEHKDESTDEHKDACKDKDKKDYLGDYCNSDAVDKDNLDGQHCNQSDGYSGESVDKTLKEVNVCEENTQNSNTYIHNSTGGKKNNLSITEKGKLCEHIKNVTSEYDTINERVQDGIVNVCENDEQKYSIKNCNENNAPYLPTSDLQYRNNYDDTCAEKKSKPDMDEHKVNLNLGGSLMVTPGKDDISSNSNNEMMFYDCKEEKIMDHPTCDEKKDETPLLIKTSESSEFLQNTKNGLYSLLYSKNSENNSNNDFVLCLQSEEGEGIERYLKVIGEIRVKRNTIFSDIKHYIDLKLLDKSIELTTLKKENYLKCESISQKKYSIHLNAFSDKLDETKFNEFSALHLDYIDNTNFSDLDTSEAFELKKILFIKYDE</sequence>
<feature type="compositionally biased region" description="Basic residues" evidence="1">
    <location>
        <begin position="1"/>
        <end position="11"/>
    </location>
</feature>
<feature type="compositionally biased region" description="Basic and acidic residues" evidence="1">
    <location>
        <begin position="32"/>
        <end position="49"/>
    </location>
</feature>
<dbReference type="AlphaFoldDB" id="A0A1A8WXF5"/>
<organism evidence="2 3">
    <name type="scientific">Plasmodium ovale curtisi</name>
    <dbReference type="NCBI Taxonomy" id="864141"/>
    <lineage>
        <taxon>Eukaryota</taxon>
        <taxon>Sar</taxon>
        <taxon>Alveolata</taxon>
        <taxon>Apicomplexa</taxon>
        <taxon>Aconoidasida</taxon>
        <taxon>Haemosporida</taxon>
        <taxon>Plasmodiidae</taxon>
        <taxon>Plasmodium</taxon>
        <taxon>Plasmodium (Plasmodium)</taxon>
    </lineage>
</organism>
<reference evidence="3" key="1">
    <citation type="submission" date="2016-05" db="EMBL/GenBank/DDBJ databases">
        <authorList>
            <person name="Naeem Raeece"/>
        </authorList>
    </citation>
    <scope>NUCLEOTIDE SEQUENCE [LARGE SCALE GENOMIC DNA]</scope>
</reference>
<feature type="compositionally biased region" description="Basic and acidic residues" evidence="1">
    <location>
        <begin position="185"/>
        <end position="199"/>
    </location>
</feature>
<gene>
    <name evidence="2" type="ORF">POVCU1_039750</name>
</gene>
<evidence type="ECO:0000313" key="2">
    <source>
        <dbReference type="EMBL" id="SBS97643.1"/>
    </source>
</evidence>
<accession>A0A1A8WXF5</accession>
<protein>
    <submittedName>
        <fullName evidence="2">Uncharacterized protein</fullName>
    </submittedName>
</protein>
<feature type="compositionally biased region" description="Basic and acidic residues" evidence="1">
    <location>
        <begin position="107"/>
        <end position="133"/>
    </location>
</feature>
<feature type="compositionally biased region" description="Basic and acidic residues" evidence="1">
    <location>
        <begin position="156"/>
        <end position="168"/>
    </location>
</feature>
<feature type="region of interest" description="Disordered" evidence="1">
    <location>
        <begin position="1"/>
        <end position="199"/>
    </location>
</feature>
<evidence type="ECO:0000313" key="3">
    <source>
        <dbReference type="Proteomes" id="UP000078546"/>
    </source>
</evidence>
<feature type="region of interest" description="Disordered" evidence="1">
    <location>
        <begin position="859"/>
        <end position="883"/>
    </location>
</feature>
<feature type="compositionally biased region" description="Polar residues" evidence="1">
    <location>
        <begin position="93"/>
        <end position="102"/>
    </location>
</feature>